<feature type="region of interest" description="Disordered" evidence="5">
    <location>
        <begin position="1"/>
        <end position="37"/>
    </location>
</feature>
<protein>
    <submittedName>
        <fullName evidence="7">Serine/threonine-protein kinase</fullName>
    </submittedName>
</protein>
<keyword evidence="2" id="KW-0547">Nucleotide-binding</keyword>
<keyword evidence="4" id="KW-0067">ATP-binding</keyword>
<dbReference type="PROSITE" id="PS00108">
    <property type="entry name" value="PROTEIN_KINASE_ST"/>
    <property type="match status" value="1"/>
</dbReference>
<organism evidence="7 8">
    <name type="scientific">Polyangium mundeleinium</name>
    <dbReference type="NCBI Taxonomy" id="2995306"/>
    <lineage>
        <taxon>Bacteria</taxon>
        <taxon>Pseudomonadati</taxon>
        <taxon>Myxococcota</taxon>
        <taxon>Polyangia</taxon>
        <taxon>Polyangiales</taxon>
        <taxon>Polyangiaceae</taxon>
        <taxon>Polyangium</taxon>
    </lineage>
</organism>
<dbReference type="InterPro" id="IPR011990">
    <property type="entry name" value="TPR-like_helical_dom_sf"/>
</dbReference>
<dbReference type="InterPro" id="IPR011009">
    <property type="entry name" value="Kinase-like_dom_sf"/>
</dbReference>
<dbReference type="SUPFAM" id="SSF56112">
    <property type="entry name" value="Protein kinase-like (PK-like)"/>
    <property type="match status" value="1"/>
</dbReference>
<dbReference type="Gene3D" id="1.10.510.10">
    <property type="entry name" value="Transferase(Phosphotransferase) domain 1"/>
    <property type="match status" value="1"/>
</dbReference>
<feature type="region of interest" description="Disordered" evidence="5">
    <location>
        <begin position="400"/>
        <end position="422"/>
    </location>
</feature>
<dbReference type="SUPFAM" id="SSF48452">
    <property type="entry name" value="TPR-like"/>
    <property type="match status" value="2"/>
</dbReference>
<gene>
    <name evidence="7" type="ORF">POL67_22075</name>
</gene>
<feature type="compositionally biased region" description="Basic and acidic residues" evidence="5">
    <location>
        <begin position="413"/>
        <end position="422"/>
    </location>
</feature>
<name>A0ABT5EQC5_9BACT</name>
<accession>A0ABT5EQC5</accession>
<dbReference type="SMART" id="SM00220">
    <property type="entry name" value="S_TKc"/>
    <property type="match status" value="1"/>
</dbReference>
<proteinExistence type="predicted"/>
<sequence length="844" mass="91415">MGDDRNDEGAFAPGMHHDDALPDLDPEPRSIAPPSSIPLSPGTVVADKFALQRVIASGGMGTVFEAWDTLIERKVALKLMHPHYTTDPSMVARFRREAQAAARVQHPNIVNVLEVGRRRDGAFYLVQELLVGQTLREHLDARGPLEPDEALAILVPVMSGIAAAHASGIIHRDLKPENVILARSPSGEIIPKIIDFGLAKLHDPGKQSLTRLGMLLGTPQYMAPEQVLAEKIDTRADVWAMGVVTFEMLSGVQPFGADGLAKLLAKIVSSDPPPSLDFVAPKAAWPFAPAVARALARDLKERFATILDFRDALCEAHGGTRLLVGHAAPHPGQFVGPAFADVVPIEDPVLDAPVHDLHDGFGAHLPEDGGGYVRVNRPPPPLPPRPGALLQRPRVPVLTPLPASRTEWGGSESQRHNTDEEDPVKLAEEALDVNALADAIRWAQIALEIPGENEDVRGKAWLVLAIAQRWLGQYSEAARAAQEAMARMPRGSNGWHAAFGHLVIAYGYLGRKDRLLARVDELVQLEEEEGVTTEAHLVSACRLAIFVIRAGVPQLGRKLARDAHSRVARAGVVGPFLRAWLAAARAEIAIFEGDPAAYLRRVEAAVDGFTEASDIRNACVQRTNVGLAYMHLGAYDRACFGLRRAVAVAEPMQLDFLPFAQGALGYCLAHLGRDAEGLPIIEAALETSRQRNDRRREAGLLIYAARIRSMQGDHGGAVTLARTAAEEAEDLPPKRAYALAVLADALLAEGHALAALAPASEAASHLERIGGIEEGDALTRLVQALAMRATGQEPEAKRRLGEARRRLLEKADKIGDRRFRRSFLEQVPDHQRLLETASQWLGPA</sequence>
<evidence type="ECO:0000256" key="5">
    <source>
        <dbReference type="SAM" id="MobiDB-lite"/>
    </source>
</evidence>
<keyword evidence="8" id="KW-1185">Reference proteome</keyword>
<evidence type="ECO:0000256" key="1">
    <source>
        <dbReference type="ARBA" id="ARBA00022679"/>
    </source>
</evidence>
<reference evidence="7 8" key="1">
    <citation type="submission" date="2022-11" db="EMBL/GenBank/DDBJ databases">
        <title>Minimal conservation of predation-associated metabolite biosynthetic gene clusters underscores biosynthetic potential of Myxococcota including descriptions for ten novel species: Archangium lansinium sp. nov., Myxococcus landrumus sp. nov., Nannocystis bai.</title>
        <authorList>
            <person name="Ahearne A."/>
            <person name="Stevens C."/>
            <person name="Dowd S."/>
        </authorList>
    </citation>
    <scope>NUCLEOTIDE SEQUENCE [LARGE SCALE GENOMIC DNA]</scope>
    <source>
        <strain evidence="7 8">RJM3</strain>
    </source>
</reference>
<dbReference type="PROSITE" id="PS50011">
    <property type="entry name" value="PROTEIN_KINASE_DOM"/>
    <property type="match status" value="1"/>
</dbReference>
<dbReference type="EMBL" id="JAQNDO010000001">
    <property type="protein sequence ID" value="MDC0744034.1"/>
    <property type="molecule type" value="Genomic_DNA"/>
</dbReference>
<evidence type="ECO:0000256" key="4">
    <source>
        <dbReference type="ARBA" id="ARBA00022840"/>
    </source>
</evidence>
<evidence type="ECO:0000256" key="3">
    <source>
        <dbReference type="ARBA" id="ARBA00022777"/>
    </source>
</evidence>
<keyword evidence="1" id="KW-0808">Transferase</keyword>
<dbReference type="Gene3D" id="3.30.200.20">
    <property type="entry name" value="Phosphorylase Kinase, domain 1"/>
    <property type="match status" value="1"/>
</dbReference>
<keyword evidence="3 7" id="KW-0418">Kinase</keyword>
<dbReference type="Pfam" id="PF00069">
    <property type="entry name" value="Pkinase"/>
    <property type="match status" value="1"/>
</dbReference>
<evidence type="ECO:0000313" key="8">
    <source>
        <dbReference type="Proteomes" id="UP001221411"/>
    </source>
</evidence>
<dbReference type="Gene3D" id="1.25.40.10">
    <property type="entry name" value="Tetratricopeptide repeat domain"/>
    <property type="match status" value="2"/>
</dbReference>
<dbReference type="InterPro" id="IPR008271">
    <property type="entry name" value="Ser/Thr_kinase_AS"/>
</dbReference>
<evidence type="ECO:0000256" key="2">
    <source>
        <dbReference type="ARBA" id="ARBA00022741"/>
    </source>
</evidence>
<dbReference type="InterPro" id="IPR000719">
    <property type="entry name" value="Prot_kinase_dom"/>
</dbReference>
<dbReference type="GO" id="GO:0016301">
    <property type="term" value="F:kinase activity"/>
    <property type="evidence" value="ECO:0007669"/>
    <property type="project" value="UniProtKB-KW"/>
</dbReference>
<dbReference type="Proteomes" id="UP001221411">
    <property type="component" value="Unassembled WGS sequence"/>
</dbReference>
<evidence type="ECO:0000313" key="7">
    <source>
        <dbReference type="EMBL" id="MDC0744034.1"/>
    </source>
</evidence>
<dbReference type="CDD" id="cd14014">
    <property type="entry name" value="STKc_PknB_like"/>
    <property type="match status" value="1"/>
</dbReference>
<dbReference type="PANTHER" id="PTHR43289">
    <property type="entry name" value="MITOGEN-ACTIVATED PROTEIN KINASE KINASE KINASE 20-RELATED"/>
    <property type="match status" value="1"/>
</dbReference>
<feature type="domain" description="Protein kinase" evidence="6">
    <location>
        <begin position="49"/>
        <end position="314"/>
    </location>
</feature>
<comment type="caution">
    <text evidence="7">The sequence shown here is derived from an EMBL/GenBank/DDBJ whole genome shotgun (WGS) entry which is preliminary data.</text>
</comment>
<dbReference type="PANTHER" id="PTHR43289:SF6">
    <property type="entry name" value="SERINE_THREONINE-PROTEIN KINASE NEKL-3"/>
    <property type="match status" value="1"/>
</dbReference>
<dbReference type="RefSeq" id="WP_271920140.1">
    <property type="nucleotide sequence ID" value="NZ_JAQNDO010000001.1"/>
</dbReference>
<evidence type="ECO:0000259" key="6">
    <source>
        <dbReference type="PROSITE" id="PS50011"/>
    </source>
</evidence>